<reference evidence="1" key="1">
    <citation type="submission" date="2023-10" db="EMBL/GenBank/DDBJ databases">
        <authorList>
            <person name="Chen Y."/>
            <person name="Shah S."/>
            <person name="Dougan E. K."/>
            <person name="Thang M."/>
            <person name="Chan C."/>
        </authorList>
    </citation>
    <scope>NUCLEOTIDE SEQUENCE [LARGE SCALE GENOMIC DNA]</scope>
</reference>
<dbReference type="Proteomes" id="UP001189429">
    <property type="component" value="Unassembled WGS sequence"/>
</dbReference>
<evidence type="ECO:0000313" key="1">
    <source>
        <dbReference type="EMBL" id="CAK0837694.1"/>
    </source>
</evidence>
<protein>
    <submittedName>
        <fullName evidence="1">Uncharacterized protein</fullName>
    </submittedName>
</protein>
<sequence length="272" mass="31115">MAARAGAPPPHCAFAQKCTAEGRDYLAYFDELRRPLRAPACLLDMTKAEQLEHFRRVDQRARESEEHRALILLWRKGYETHARRAFLRRQGELDGVPTEEVEQMLGWIIRKVDLNFDITGALLHFLLPGRVIHAGALVAGSQITELEWLVVAGRMLLLYDTFLYSKRAKLIFEHSYLISQGVQEDPDRFLADAGEESSEHSDALDIGTDTLKSQEEEEESENDDEREGQFLEYYVPKDSPLHSHSWGRDPEVDDALLKEMTAKEASILMDME</sequence>
<keyword evidence="2" id="KW-1185">Reference proteome</keyword>
<evidence type="ECO:0000313" key="2">
    <source>
        <dbReference type="Proteomes" id="UP001189429"/>
    </source>
</evidence>
<dbReference type="EMBL" id="CAUYUJ010014171">
    <property type="protein sequence ID" value="CAK0837694.1"/>
    <property type="molecule type" value="Genomic_DNA"/>
</dbReference>
<proteinExistence type="predicted"/>
<accession>A0ABN9SYL1</accession>
<organism evidence="1 2">
    <name type="scientific">Prorocentrum cordatum</name>
    <dbReference type="NCBI Taxonomy" id="2364126"/>
    <lineage>
        <taxon>Eukaryota</taxon>
        <taxon>Sar</taxon>
        <taxon>Alveolata</taxon>
        <taxon>Dinophyceae</taxon>
        <taxon>Prorocentrales</taxon>
        <taxon>Prorocentraceae</taxon>
        <taxon>Prorocentrum</taxon>
    </lineage>
</organism>
<name>A0ABN9SYL1_9DINO</name>
<gene>
    <name evidence="1" type="ORF">PCOR1329_LOCUS33815</name>
</gene>
<comment type="caution">
    <text evidence="1">The sequence shown here is derived from an EMBL/GenBank/DDBJ whole genome shotgun (WGS) entry which is preliminary data.</text>
</comment>